<evidence type="ECO:0000256" key="1">
    <source>
        <dbReference type="SAM" id="MobiDB-lite"/>
    </source>
</evidence>
<accession>A0ABR8P408</accession>
<organism evidence="2 3">
    <name type="scientific">Limosilactobacillus walteri</name>
    <dbReference type="NCBI Taxonomy" id="2268022"/>
    <lineage>
        <taxon>Bacteria</taxon>
        <taxon>Bacillati</taxon>
        <taxon>Bacillota</taxon>
        <taxon>Bacilli</taxon>
        <taxon>Lactobacillales</taxon>
        <taxon>Lactobacillaceae</taxon>
        <taxon>Limosilactobacillus</taxon>
    </lineage>
</organism>
<protein>
    <submittedName>
        <fullName evidence="2">Uncharacterized protein</fullName>
    </submittedName>
</protein>
<reference evidence="2 3" key="1">
    <citation type="submission" date="2018-07" db="EMBL/GenBank/DDBJ databases">
        <title>Phylogenomic Insights into understanding Host Adaptation of Lactobacillus reuteri by a novel species, Lactobacillus spp. M31.</title>
        <authorList>
            <person name="Sharma S."/>
            <person name="Patil P."/>
            <person name="Korpole S."/>
            <person name="Patil P.B."/>
        </authorList>
    </citation>
    <scope>NUCLEOTIDE SEQUENCE [LARGE SCALE GENOMIC DNA]</scope>
    <source>
        <strain evidence="2 3">M31</strain>
    </source>
</reference>
<name>A0ABR8P408_9LACO</name>
<comment type="caution">
    <text evidence="2">The sequence shown here is derived from an EMBL/GenBank/DDBJ whole genome shotgun (WGS) entry which is preliminary data.</text>
</comment>
<keyword evidence="3" id="KW-1185">Reference proteome</keyword>
<evidence type="ECO:0000313" key="3">
    <source>
        <dbReference type="Proteomes" id="UP000704341"/>
    </source>
</evidence>
<dbReference type="Proteomes" id="UP000704341">
    <property type="component" value="Unassembled WGS sequence"/>
</dbReference>
<feature type="region of interest" description="Disordered" evidence="1">
    <location>
        <begin position="38"/>
        <end position="66"/>
    </location>
</feature>
<dbReference type="EMBL" id="QORN01000002">
    <property type="protein sequence ID" value="MBD5805654.1"/>
    <property type="molecule type" value="Genomic_DNA"/>
</dbReference>
<proteinExistence type="predicted"/>
<evidence type="ECO:0000313" key="2">
    <source>
        <dbReference type="EMBL" id="MBD5805654.1"/>
    </source>
</evidence>
<sequence length="204" mass="23788">MIASLLTGMVGGAGVLGAGYGIAKKKLQNEPLTAIKKFQSEKEQNDQRSDALSKKEVELKKREKELQERSGFLDKRYDEIVDDDESNRQIADYYNDLIQREQNDWKKWREKQNPKKGEKPVLELVKRNAAARSEKGYFKYLHDHRGALTDTQYGIFLELQDLLAKEFSNSEYKAFLMGLYRFLCREGYNPYLVSWMLMTAFHNV</sequence>
<dbReference type="RefSeq" id="WP_191667456.1">
    <property type="nucleotide sequence ID" value="NZ_QORN01000002.1"/>
</dbReference>
<gene>
    <name evidence="2" type="ORF">DTK66_00765</name>
</gene>